<evidence type="ECO:0000256" key="1">
    <source>
        <dbReference type="SAM" id="MobiDB-lite"/>
    </source>
</evidence>
<dbReference type="EMBL" id="CAJVPI010000077">
    <property type="protein sequence ID" value="CAG8474258.1"/>
    <property type="molecule type" value="Genomic_DNA"/>
</dbReference>
<comment type="caution">
    <text evidence="2">The sequence shown here is derived from an EMBL/GenBank/DDBJ whole genome shotgun (WGS) entry which is preliminary data.</text>
</comment>
<gene>
    <name evidence="2" type="ORF">PBRASI_LOCUS1234</name>
</gene>
<feature type="region of interest" description="Disordered" evidence="1">
    <location>
        <begin position="1"/>
        <end position="34"/>
    </location>
</feature>
<name>A0A9N8W1Y8_9GLOM</name>
<feature type="compositionally biased region" description="Polar residues" evidence="1">
    <location>
        <begin position="21"/>
        <end position="34"/>
    </location>
</feature>
<protein>
    <submittedName>
        <fullName evidence="2">6949_t:CDS:1</fullName>
    </submittedName>
</protein>
<accession>A0A9N8W1Y8</accession>
<evidence type="ECO:0000313" key="3">
    <source>
        <dbReference type="Proteomes" id="UP000789739"/>
    </source>
</evidence>
<evidence type="ECO:0000313" key="2">
    <source>
        <dbReference type="EMBL" id="CAG8474258.1"/>
    </source>
</evidence>
<sequence>MPKTISAKPNGTDRLSPDAVTGTSANRKNTASPVNVSAVLRRSHERNVRSIAVGKDNAILDKEQCAQAEIWKNEMTTRLERRRWSFRGGGGGKGFSCMRGHPKKIITTRTSKGFMKITLSFDWTDLVDWLKL</sequence>
<reference evidence="2" key="1">
    <citation type="submission" date="2021-06" db="EMBL/GenBank/DDBJ databases">
        <authorList>
            <person name="Kallberg Y."/>
            <person name="Tangrot J."/>
            <person name="Rosling A."/>
        </authorList>
    </citation>
    <scope>NUCLEOTIDE SEQUENCE</scope>
    <source>
        <strain evidence="2">BR232B</strain>
    </source>
</reference>
<dbReference type="AlphaFoldDB" id="A0A9N8W1Y8"/>
<keyword evidence="3" id="KW-1185">Reference proteome</keyword>
<dbReference type="Proteomes" id="UP000789739">
    <property type="component" value="Unassembled WGS sequence"/>
</dbReference>
<organism evidence="2 3">
    <name type="scientific">Paraglomus brasilianum</name>
    <dbReference type="NCBI Taxonomy" id="144538"/>
    <lineage>
        <taxon>Eukaryota</taxon>
        <taxon>Fungi</taxon>
        <taxon>Fungi incertae sedis</taxon>
        <taxon>Mucoromycota</taxon>
        <taxon>Glomeromycotina</taxon>
        <taxon>Glomeromycetes</taxon>
        <taxon>Paraglomerales</taxon>
        <taxon>Paraglomeraceae</taxon>
        <taxon>Paraglomus</taxon>
    </lineage>
</organism>
<proteinExistence type="predicted"/>